<evidence type="ECO:0000259" key="5">
    <source>
        <dbReference type="PROSITE" id="PS50830"/>
    </source>
</evidence>
<keyword evidence="2" id="KW-0255">Endonuclease</keyword>
<name>H5UVN4_9MICO</name>
<feature type="compositionally biased region" description="Basic and acidic residues" evidence="4">
    <location>
        <begin position="152"/>
        <end position="161"/>
    </location>
</feature>
<evidence type="ECO:0000313" key="7">
    <source>
        <dbReference type="Proteomes" id="UP000004367"/>
    </source>
</evidence>
<dbReference type="eggNOG" id="COG1525">
    <property type="taxonomic scope" value="Bacteria"/>
</dbReference>
<evidence type="ECO:0000256" key="1">
    <source>
        <dbReference type="ARBA" id="ARBA00022722"/>
    </source>
</evidence>
<sequence length="219" mass="23928">MLVPVAGVVDGDTVTVRLGGQKERVRVIGIDTPELRGDECYARQAASRMQSLVQSREVQLVTDPPQGDRDRYGRLLRHVRLADGRSAAKVLLEEGFAREYTYRRAYEGQAEYRAAEAAAQKSHAGLWGACPASPRRGPSTSARPTPSTTSRRPADAPKGDRPAGGSCDIKGNINRRGEKIYHVPGGRSYARTTIDTSRGERMFCSESEARAAGWRAARD</sequence>
<dbReference type="InterPro" id="IPR035437">
    <property type="entry name" value="SNase_OB-fold_sf"/>
</dbReference>
<feature type="region of interest" description="Disordered" evidence="4">
    <location>
        <begin position="127"/>
        <end position="172"/>
    </location>
</feature>
<keyword evidence="1" id="KW-0540">Nuclease</keyword>
<feature type="domain" description="TNase-like" evidence="5">
    <location>
        <begin position="1"/>
        <end position="129"/>
    </location>
</feature>
<dbReference type="PROSITE" id="PS50830">
    <property type="entry name" value="TNASE_3"/>
    <property type="match status" value="1"/>
</dbReference>
<dbReference type="STRING" id="1089455.MOPEL_135_00300"/>
<reference evidence="6 7" key="1">
    <citation type="submission" date="2012-02" db="EMBL/GenBank/DDBJ databases">
        <title>Whole genome shotgun sequence of Mobilicoccus pelagius NBRC 104925.</title>
        <authorList>
            <person name="Yoshida Y."/>
            <person name="Hosoyama A."/>
            <person name="Tsuchikane K."/>
            <person name="Katsumata H."/>
            <person name="Yamazaki S."/>
            <person name="Fujita N."/>
        </authorList>
    </citation>
    <scope>NUCLEOTIDE SEQUENCE [LARGE SCALE GENOMIC DNA]</scope>
    <source>
        <strain evidence="6 7">NBRC 104925</strain>
    </source>
</reference>
<dbReference type="InterPro" id="IPR016071">
    <property type="entry name" value="Staphylococal_nuclease_OB-fold"/>
</dbReference>
<dbReference type="PROSITE" id="PS01123">
    <property type="entry name" value="TNASE_1"/>
    <property type="match status" value="1"/>
</dbReference>
<dbReference type="AlphaFoldDB" id="H5UVN4"/>
<keyword evidence="7" id="KW-1185">Reference proteome</keyword>
<dbReference type="SMART" id="SM00318">
    <property type="entry name" value="SNc"/>
    <property type="match status" value="1"/>
</dbReference>
<evidence type="ECO:0000313" key="6">
    <source>
        <dbReference type="EMBL" id="GAB49792.1"/>
    </source>
</evidence>
<dbReference type="EMBL" id="BAFE01000094">
    <property type="protein sequence ID" value="GAB49792.1"/>
    <property type="molecule type" value="Genomic_DNA"/>
</dbReference>
<dbReference type="SUPFAM" id="SSF50199">
    <property type="entry name" value="Staphylococcal nuclease"/>
    <property type="match status" value="1"/>
</dbReference>
<dbReference type="GO" id="GO:0003676">
    <property type="term" value="F:nucleic acid binding"/>
    <property type="evidence" value="ECO:0007669"/>
    <property type="project" value="InterPro"/>
</dbReference>
<dbReference type="GO" id="GO:0016787">
    <property type="term" value="F:hydrolase activity"/>
    <property type="evidence" value="ECO:0007669"/>
    <property type="project" value="UniProtKB-KW"/>
</dbReference>
<evidence type="ECO:0000256" key="4">
    <source>
        <dbReference type="SAM" id="MobiDB-lite"/>
    </source>
</evidence>
<evidence type="ECO:0000256" key="3">
    <source>
        <dbReference type="ARBA" id="ARBA00022801"/>
    </source>
</evidence>
<dbReference type="Gene3D" id="2.40.50.90">
    <property type="match status" value="1"/>
</dbReference>
<dbReference type="OrthoDB" id="5241375at2"/>
<dbReference type="Pfam" id="PF00565">
    <property type="entry name" value="SNase"/>
    <property type="match status" value="1"/>
</dbReference>
<evidence type="ECO:0000256" key="2">
    <source>
        <dbReference type="ARBA" id="ARBA00022759"/>
    </source>
</evidence>
<dbReference type="PANTHER" id="PTHR12302">
    <property type="entry name" value="EBNA2 BINDING PROTEIN P100"/>
    <property type="match status" value="1"/>
</dbReference>
<protein>
    <submittedName>
        <fullName evidence="6">Putative nuclease</fullName>
    </submittedName>
</protein>
<dbReference type="PANTHER" id="PTHR12302:SF3">
    <property type="entry name" value="SERINE_THREONINE-PROTEIN KINASE 31"/>
    <property type="match status" value="1"/>
</dbReference>
<dbReference type="Proteomes" id="UP000004367">
    <property type="component" value="Unassembled WGS sequence"/>
</dbReference>
<organism evidence="6 7">
    <name type="scientific">Mobilicoccus pelagius NBRC 104925</name>
    <dbReference type="NCBI Taxonomy" id="1089455"/>
    <lineage>
        <taxon>Bacteria</taxon>
        <taxon>Bacillati</taxon>
        <taxon>Actinomycetota</taxon>
        <taxon>Actinomycetes</taxon>
        <taxon>Micrococcales</taxon>
        <taxon>Dermatophilaceae</taxon>
        <taxon>Mobilicoccus</taxon>
    </lineage>
</organism>
<keyword evidence="3" id="KW-0378">Hydrolase</keyword>
<dbReference type="GO" id="GO:0004519">
    <property type="term" value="F:endonuclease activity"/>
    <property type="evidence" value="ECO:0007669"/>
    <property type="project" value="UniProtKB-KW"/>
</dbReference>
<accession>H5UVN4</accession>
<dbReference type="InterPro" id="IPR002071">
    <property type="entry name" value="Thermonucl_AS"/>
</dbReference>
<comment type="caution">
    <text evidence="6">The sequence shown here is derived from an EMBL/GenBank/DDBJ whole genome shotgun (WGS) entry which is preliminary data.</text>
</comment>
<feature type="compositionally biased region" description="Low complexity" evidence="4">
    <location>
        <begin position="131"/>
        <end position="151"/>
    </location>
</feature>
<gene>
    <name evidence="6" type="ORF">MOPEL_135_00300</name>
</gene>
<proteinExistence type="predicted"/>